<evidence type="ECO:0000256" key="3">
    <source>
        <dbReference type="ARBA" id="ARBA00022475"/>
    </source>
</evidence>
<dbReference type="SUPFAM" id="SSF52540">
    <property type="entry name" value="P-loop containing nucleoside triphosphate hydrolases"/>
    <property type="match status" value="1"/>
</dbReference>
<protein>
    <submittedName>
        <fullName evidence="9">ABC transporter ATP-binding protein</fullName>
    </submittedName>
</protein>
<dbReference type="InterPro" id="IPR027417">
    <property type="entry name" value="P-loop_NTPase"/>
</dbReference>
<evidence type="ECO:0000259" key="8">
    <source>
        <dbReference type="SMART" id="SM00382"/>
    </source>
</evidence>
<dbReference type="SMART" id="SM00382">
    <property type="entry name" value="AAA"/>
    <property type="match status" value="1"/>
</dbReference>
<keyword evidence="10" id="KW-1185">Reference proteome</keyword>
<dbReference type="AlphaFoldDB" id="A0A7U9XUW1"/>
<keyword evidence="4" id="KW-0410">Iron transport</keyword>
<evidence type="ECO:0000313" key="9">
    <source>
        <dbReference type="EMBL" id="BCR36262.1"/>
    </source>
</evidence>
<dbReference type="Gene3D" id="3.40.50.300">
    <property type="entry name" value="P-loop containing nucleotide triphosphate hydrolases"/>
    <property type="match status" value="2"/>
</dbReference>
<dbReference type="PANTHER" id="PTHR42771">
    <property type="entry name" value="IRON(3+)-HYDROXAMATE IMPORT ATP-BINDING PROTEIN FHUC"/>
    <property type="match status" value="1"/>
</dbReference>
<dbReference type="GO" id="GO:0006826">
    <property type="term" value="P:iron ion transport"/>
    <property type="evidence" value="ECO:0007669"/>
    <property type="project" value="UniProtKB-KW"/>
</dbReference>
<keyword evidence="7" id="KW-0472">Membrane</keyword>
<comment type="subcellular location">
    <subcellularLocation>
        <location evidence="1">Cell membrane</location>
        <topology evidence="1">Peripheral membrane protein</topology>
    </subcellularLocation>
</comment>
<keyword evidence="3" id="KW-1003">Cell membrane</keyword>
<dbReference type="InterPro" id="IPR003593">
    <property type="entry name" value="AAA+_ATPase"/>
</dbReference>
<evidence type="ECO:0000256" key="5">
    <source>
        <dbReference type="ARBA" id="ARBA00023004"/>
    </source>
</evidence>
<proteinExistence type="predicted"/>
<organism evidence="9 10">
    <name type="scientific">Mariniplasma anaerobium</name>
    <dbReference type="NCBI Taxonomy" id="2735436"/>
    <lineage>
        <taxon>Bacteria</taxon>
        <taxon>Bacillati</taxon>
        <taxon>Mycoplasmatota</taxon>
        <taxon>Mollicutes</taxon>
        <taxon>Acholeplasmatales</taxon>
        <taxon>Acholeplasmataceae</taxon>
        <taxon>Mariniplasma</taxon>
    </lineage>
</organism>
<evidence type="ECO:0000313" key="10">
    <source>
        <dbReference type="Proteomes" id="UP000620133"/>
    </source>
</evidence>
<name>A0A7U9XUW1_9MOLU</name>
<sequence length="263" mass="30549">MLIKTVLIQSNQREKYPFNLPLFQKKIELDINHSVTVLVGANGSGKSSMLKLIQSKLSLVSIKLPEDDDIVDVNKNDVKITLELLKPKGFFFESVKFINYLSYLKREIEHAQKEIIRIDQEYKDKPDYSKALAKSPYNRTLYELDNMYDKDLTESSHGEAYLDFFSSRIRDNQIYLLDEPETPLSTQNQLTLLAMIMDATKRGCQFIIATHSPILAAIPDATIYEITDNKFVKVDYDDIESINLLRHFLNDKQQFLRHFKTDK</sequence>
<evidence type="ECO:0000256" key="7">
    <source>
        <dbReference type="ARBA" id="ARBA00023136"/>
    </source>
</evidence>
<dbReference type="GO" id="GO:0005886">
    <property type="term" value="C:plasma membrane"/>
    <property type="evidence" value="ECO:0007669"/>
    <property type="project" value="UniProtKB-SubCell"/>
</dbReference>
<evidence type="ECO:0000256" key="6">
    <source>
        <dbReference type="ARBA" id="ARBA00023065"/>
    </source>
</evidence>
<dbReference type="KEGG" id="manr:MPAN_011550"/>
<dbReference type="InterPro" id="IPR003395">
    <property type="entry name" value="RecF/RecN/SMC_N"/>
</dbReference>
<keyword evidence="5" id="KW-0408">Iron</keyword>
<evidence type="ECO:0000256" key="4">
    <source>
        <dbReference type="ARBA" id="ARBA00022496"/>
    </source>
</evidence>
<dbReference type="InterPro" id="IPR051535">
    <property type="entry name" value="Siderophore_ABC-ATPase"/>
</dbReference>
<evidence type="ECO:0000256" key="1">
    <source>
        <dbReference type="ARBA" id="ARBA00004202"/>
    </source>
</evidence>
<keyword evidence="9" id="KW-0547">Nucleotide-binding</keyword>
<dbReference type="Proteomes" id="UP000620133">
    <property type="component" value="Chromosome"/>
</dbReference>
<reference evidence="9" key="1">
    <citation type="submission" date="2021-01" db="EMBL/GenBank/DDBJ databases">
        <title>Draft genome sequence of Acholeplasmataceae bacterium strain Mahy22.</title>
        <authorList>
            <person name="Watanabe M."/>
            <person name="Kojima H."/>
            <person name="Fukui M."/>
        </authorList>
    </citation>
    <scope>NUCLEOTIDE SEQUENCE</scope>
    <source>
        <strain evidence="9">Mahy22</strain>
    </source>
</reference>
<dbReference type="EMBL" id="AP024412">
    <property type="protein sequence ID" value="BCR36262.1"/>
    <property type="molecule type" value="Genomic_DNA"/>
</dbReference>
<dbReference type="GO" id="GO:0005524">
    <property type="term" value="F:ATP binding"/>
    <property type="evidence" value="ECO:0007669"/>
    <property type="project" value="UniProtKB-KW"/>
</dbReference>
<dbReference type="PANTHER" id="PTHR42771:SF2">
    <property type="entry name" value="IRON(3+)-HYDROXAMATE IMPORT ATP-BINDING PROTEIN FHUC"/>
    <property type="match status" value="1"/>
</dbReference>
<keyword evidence="2" id="KW-0813">Transport</keyword>
<dbReference type="RefSeq" id="WP_176238917.1">
    <property type="nucleotide sequence ID" value="NZ_AP024412.1"/>
</dbReference>
<feature type="domain" description="AAA+ ATPase" evidence="8">
    <location>
        <begin position="32"/>
        <end position="237"/>
    </location>
</feature>
<gene>
    <name evidence="9" type="ORF">MPAN_011550</name>
</gene>
<keyword evidence="6" id="KW-0406">Ion transport</keyword>
<evidence type="ECO:0000256" key="2">
    <source>
        <dbReference type="ARBA" id="ARBA00022448"/>
    </source>
</evidence>
<accession>A0A7U9XUW1</accession>
<keyword evidence="9" id="KW-0067">ATP-binding</keyword>
<dbReference type="Pfam" id="PF02463">
    <property type="entry name" value="SMC_N"/>
    <property type="match status" value="1"/>
</dbReference>